<dbReference type="OrthoDB" id="3177005at2"/>
<evidence type="ECO:0000313" key="9">
    <source>
        <dbReference type="EMBL" id="KRL06588.1"/>
    </source>
</evidence>
<protein>
    <submittedName>
        <fullName evidence="9">AzlC family protein</fullName>
    </submittedName>
</protein>
<feature type="transmembrane region" description="Helical" evidence="8">
    <location>
        <begin position="137"/>
        <end position="157"/>
    </location>
</feature>
<feature type="transmembrane region" description="Helical" evidence="8">
    <location>
        <begin position="189"/>
        <end position="208"/>
    </location>
</feature>
<evidence type="ECO:0000256" key="4">
    <source>
        <dbReference type="ARBA" id="ARBA00022475"/>
    </source>
</evidence>
<feature type="transmembrane region" description="Helical" evidence="8">
    <location>
        <begin position="214"/>
        <end position="234"/>
    </location>
</feature>
<evidence type="ECO:0000256" key="3">
    <source>
        <dbReference type="ARBA" id="ARBA00022448"/>
    </source>
</evidence>
<evidence type="ECO:0000256" key="6">
    <source>
        <dbReference type="ARBA" id="ARBA00022989"/>
    </source>
</evidence>
<keyword evidence="3" id="KW-0813">Transport</keyword>
<keyword evidence="10" id="KW-1185">Reference proteome</keyword>
<comment type="similarity">
    <text evidence="2">Belongs to the AzlC family.</text>
</comment>
<feature type="transmembrane region" description="Helical" evidence="8">
    <location>
        <begin position="12"/>
        <end position="36"/>
    </location>
</feature>
<feature type="transmembrane region" description="Helical" evidence="8">
    <location>
        <begin position="71"/>
        <end position="92"/>
    </location>
</feature>
<dbReference type="EMBL" id="AZDX01000018">
    <property type="protein sequence ID" value="KRL06588.1"/>
    <property type="molecule type" value="Genomic_DNA"/>
</dbReference>
<gene>
    <name evidence="9" type="ORF">FC92_GL000527</name>
</gene>
<dbReference type="RefSeq" id="WP_057869652.1">
    <property type="nucleotide sequence ID" value="NZ_AZDX01000018.1"/>
</dbReference>
<dbReference type="Proteomes" id="UP000051448">
    <property type="component" value="Unassembled WGS sequence"/>
</dbReference>
<dbReference type="STRING" id="1423759.FC92_GL000527"/>
<comment type="subcellular location">
    <subcellularLocation>
        <location evidence="1">Cell membrane</location>
        <topology evidence="1">Multi-pass membrane protein</topology>
    </subcellularLocation>
</comment>
<dbReference type="Pfam" id="PF03591">
    <property type="entry name" value="AzlC"/>
    <property type="match status" value="1"/>
</dbReference>
<reference evidence="9 10" key="1">
    <citation type="journal article" date="2015" name="Genome Announc.">
        <title>Expanding the biotechnology potential of lactobacilli through comparative genomics of 213 strains and associated genera.</title>
        <authorList>
            <person name="Sun Z."/>
            <person name="Harris H.M."/>
            <person name="McCann A."/>
            <person name="Guo C."/>
            <person name="Argimon S."/>
            <person name="Zhang W."/>
            <person name="Yang X."/>
            <person name="Jeffery I.B."/>
            <person name="Cooney J.C."/>
            <person name="Kagawa T.F."/>
            <person name="Liu W."/>
            <person name="Song Y."/>
            <person name="Salvetti E."/>
            <person name="Wrobel A."/>
            <person name="Rasinkangas P."/>
            <person name="Parkhill J."/>
            <person name="Rea M.C."/>
            <person name="O'Sullivan O."/>
            <person name="Ritari J."/>
            <person name="Douillard F.P."/>
            <person name="Paul Ross R."/>
            <person name="Yang R."/>
            <person name="Briner A.E."/>
            <person name="Felis G.E."/>
            <person name="de Vos W.M."/>
            <person name="Barrangou R."/>
            <person name="Klaenhammer T.R."/>
            <person name="Caufield P.W."/>
            <person name="Cui Y."/>
            <person name="Zhang H."/>
            <person name="O'Toole P.W."/>
        </authorList>
    </citation>
    <scope>NUCLEOTIDE SEQUENCE [LARGE SCALE GENOMIC DNA]</scope>
    <source>
        <strain evidence="9 10">DSM 19519</strain>
    </source>
</reference>
<dbReference type="GO" id="GO:0005886">
    <property type="term" value="C:plasma membrane"/>
    <property type="evidence" value="ECO:0007669"/>
    <property type="project" value="UniProtKB-SubCell"/>
</dbReference>
<dbReference type="GO" id="GO:1903785">
    <property type="term" value="P:L-valine transmembrane transport"/>
    <property type="evidence" value="ECO:0007669"/>
    <property type="project" value="TreeGrafter"/>
</dbReference>
<organism evidence="9 10">
    <name type="scientific">Liquorilactobacillus hordei DSM 19519</name>
    <dbReference type="NCBI Taxonomy" id="1423759"/>
    <lineage>
        <taxon>Bacteria</taxon>
        <taxon>Bacillati</taxon>
        <taxon>Bacillota</taxon>
        <taxon>Bacilli</taxon>
        <taxon>Lactobacillales</taxon>
        <taxon>Lactobacillaceae</taxon>
        <taxon>Liquorilactobacillus</taxon>
    </lineage>
</organism>
<evidence type="ECO:0000256" key="8">
    <source>
        <dbReference type="SAM" id="Phobius"/>
    </source>
</evidence>
<keyword evidence="7 8" id="KW-0472">Membrane</keyword>
<dbReference type="InterPro" id="IPR011606">
    <property type="entry name" value="Brnchd-chn_aa_trnsp_permease"/>
</dbReference>
<evidence type="ECO:0000313" key="10">
    <source>
        <dbReference type="Proteomes" id="UP000051448"/>
    </source>
</evidence>
<feature type="transmembrane region" description="Helical" evidence="8">
    <location>
        <begin position="42"/>
        <end position="64"/>
    </location>
</feature>
<dbReference type="PATRIC" id="fig|1423759.3.peg.565"/>
<sequence length="235" mass="26183">MNNQLTRKRAIIETLPTVLGYIGIGITVGIVGRAAGLNVLEVVLMSMITYGGSVQFVIIGMIINHSELLPILLATFLVNARMILISMSVAPYLEQESVFKNILLGSLLTDETYVLSMNKINYTKKRLNFEWLNISNLIAYFTWAIASFTGALVGNYVETPQKFGLDFALIAMFIGLLYLQIISEKEIKIGLQVLVIMFTLFIMYFGLIFVSANILVLLVTILGCLFGVIMKNVFF</sequence>
<dbReference type="GeneID" id="98311720"/>
<evidence type="ECO:0000256" key="1">
    <source>
        <dbReference type="ARBA" id="ARBA00004651"/>
    </source>
</evidence>
<dbReference type="PANTHER" id="PTHR34979">
    <property type="entry name" value="INNER MEMBRANE PROTEIN YGAZ"/>
    <property type="match status" value="1"/>
</dbReference>
<keyword evidence="4" id="KW-1003">Cell membrane</keyword>
<evidence type="ECO:0000256" key="7">
    <source>
        <dbReference type="ARBA" id="ARBA00023136"/>
    </source>
</evidence>
<dbReference type="PANTHER" id="PTHR34979:SF1">
    <property type="entry name" value="INNER MEMBRANE PROTEIN YGAZ"/>
    <property type="match status" value="1"/>
</dbReference>
<keyword evidence="5 8" id="KW-0812">Transmembrane</keyword>
<comment type="caution">
    <text evidence="9">The sequence shown here is derived from an EMBL/GenBank/DDBJ whole genome shotgun (WGS) entry which is preliminary data.</text>
</comment>
<evidence type="ECO:0000256" key="5">
    <source>
        <dbReference type="ARBA" id="ARBA00022692"/>
    </source>
</evidence>
<keyword evidence="6 8" id="KW-1133">Transmembrane helix</keyword>
<evidence type="ECO:0000256" key="2">
    <source>
        <dbReference type="ARBA" id="ARBA00010735"/>
    </source>
</evidence>
<name>A0A0R1MF04_9LACO</name>
<accession>A0A0R1MF04</accession>
<proteinExistence type="inferred from homology"/>
<dbReference type="AlphaFoldDB" id="A0A0R1MF04"/>
<feature type="transmembrane region" description="Helical" evidence="8">
    <location>
        <begin position="163"/>
        <end position="182"/>
    </location>
</feature>